<evidence type="ECO:0000313" key="1">
    <source>
        <dbReference type="EMBL" id="SVC97697.1"/>
    </source>
</evidence>
<dbReference type="EMBL" id="UINC01122093">
    <property type="protein sequence ID" value="SVC97697.1"/>
    <property type="molecule type" value="Genomic_DNA"/>
</dbReference>
<dbReference type="GO" id="GO:0005975">
    <property type="term" value="P:carbohydrate metabolic process"/>
    <property type="evidence" value="ECO:0007669"/>
    <property type="project" value="InterPro"/>
</dbReference>
<reference evidence="1" key="1">
    <citation type="submission" date="2018-05" db="EMBL/GenBank/DDBJ databases">
        <authorList>
            <person name="Lanie J.A."/>
            <person name="Ng W.-L."/>
            <person name="Kazmierczak K.M."/>
            <person name="Andrzejewski T.M."/>
            <person name="Davidsen T.M."/>
            <person name="Wayne K.J."/>
            <person name="Tettelin H."/>
            <person name="Glass J.I."/>
            <person name="Rusch D."/>
            <person name="Podicherti R."/>
            <person name="Tsui H.-C.T."/>
            <person name="Winkler M.E."/>
        </authorList>
    </citation>
    <scope>NUCLEOTIDE SEQUENCE</scope>
</reference>
<evidence type="ECO:0008006" key="2">
    <source>
        <dbReference type="Google" id="ProtNLM"/>
    </source>
</evidence>
<feature type="non-terminal residue" evidence="1">
    <location>
        <position position="284"/>
    </location>
</feature>
<gene>
    <name evidence="1" type="ORF">METZ01_LOCUS350551</name>
</gene>
<dbReference type="SUPFAM" id="SSF88713">
    <property type="entry name" value="Glycoside hydrolase/deacetylase"/>
    <property type="match status" value="1"/>
</dbReference>
<protein>
    <recommendedName>
        <fullName evidence="2">NodB homology domain-containing protein</fullName>
    </recommendedName>
</protein>
<accession>A0A382RKQ6</accession>
<proteinExistence type="predicted"/>
<name>A0A382RKQ6_9ZZZZ</name>
<dbReference type="InterPro" id="IPR011330">
    <property type="entry name" value="Glyco_hydro/deAcase_b/a-brl"/>
</dbReference>
<dbReference type="Gene3D" id="3.20.20.370">
    <property type="entry name" value="Glycoside hydrolase/deacetylase"/>
    <property type="match status" value="1"/>
</dbReference>
<organism evidence="1">
    <name type="scientific">marine metagenome</name>
    <dbReference type="NCBI Taxonomy" id="408172"/>
    <lineage>
        <taxon>unclassified sequences</taxon>
        <taxon>metagenomes</taxon>
        <taxon>ecological metagenomes</taxon>
    </lineage>
</organism>
<sequence length="284" mass="32904">MVSVVFSYDTEEYQAPWTDEATKVWTDLLTKHNLRGCFCIVGEKARVLRDRGRRDIIEALKAHEIDYHSNLHSVHPTHAEYLNELNWDDGVRRCLMEETAGILDLQDILGQRPIAYCKPGNSWGPQVAYSMSILGLPIFTDAPIEFSPGHPMWFCNQLCLKYHLSFEQSMDTKNRFEHMKRNFLKIYNSRTDGYLIMYSHPCRMVASDFGDVLNFKDGLNTPREQWIPVPRRPKAEVSAISEAIDLFLGFVANEKIPVVTYQEIHEKYQETDIWISLETALNIL</sequence>
<dbReference type="AlphaFoldDB" id="A0A382RKQ6"/>